<feature type="domain" description="Peptidase M50" evidence="13">
    <location>
        <begin position="47"/>
        <end position="119"/>
    </location>
</feature>
<feature type="transmembrane region" description="Helical" evidence="12">
    <location>
        <begin position="98"/>
        <end position="121"/>
    </location>
</feature>
<keyword evidence="9 12" id="KW-1133">Transmembrane helix</keyword>
<feature type="transmembrane region" description="Helical" evidence="12">
    <location>
        <begin position="141"/>
        <end position="161"/>
    </location>
</feature>
<keyword evidence="11 12" id="KW-0472">Membrane</keyword>
<dbReference type="Proteomes" id="UP000319576">
    <property type="component" value="Chromosome"/>
</dbReference>
<comment type="subcellular location">
    <subcellularLocation>
        <location evidence="2">Membrane</location>
        <topology evidence="2">Multi-pass membrane protein</topology>
    </subcellularLocation>
</comment>
<proteinExistence type="inferred from homology"/>
<keyword evidence="10 14" id="KW-0482">Metalloprotease</keyword>
<dbReference type="EMBL" id="CP036273">
    <property type="protein sequence ID" value="QDU20813.1"/>
    <property type="molecule type" value="Genomic_DNA"/>
</dbReference>
<dbReference type="GO" id="GO:0016020">
    <property type="term" value="C:membrane"/>
    <property type="evidence" value="ECO:0007669"/>
    <property type="project" value="UniProtKB-SubCell"/>
</dbReference>
<evidence type="ECO:0000256" key="5">
    <source>
        <dbReference type="ARBA" id="ARBA00022692"/>
    </source>
</evidence>
<evidence type="ECO:0000256" key="8">
    <source>
        <dbReference type="ARBA" id="ARBA00022833"/>
    </source>
</evidence>
<dbReference type="AlphaFoldDB" id="A0A517XTJ1"/>
<gene>
    <name evidence="14" type="primary">rip3</name>
    <name evidence="14" type="ORF">ETAA1_27740</name>
</gene>
<dbReference type="KEGG" id="uli:ETAA1_27740"/>
<dbReference type="GO" id="GO:0046872">
    <property type="term" value="F:metal ion binding"/>
    <property type="evidence" value="ECO:0007669"/>
    <property type="project" value="UniProtKB-KW"/>
</dbReference>
<name>A0A517XTJ1_9BACT</name>
<dbReference type="GO" id="GO:0008237">
    <property type="term" value="F:metallopeptidase activity"/>
    <property type="evidence" value="ECO:0007669"/>
    <property type="project" value="UniProtKB-KW"/>
</dbReference>
<evidence type="ECO:0000256" key="6">
    <source>
        <dbReference type="ARBA" id="ARBA00022723"/>
    </source>
</evidence>
<feature type="transmembrane region" description="Helical" evidence="12">
    <location>
        <begin position="45"/>
        <end position="65"/>
    </location>
</feature>
<keyword evidence="4 14" id="KW-0645">Protease</keyword>
<organism evidence="14 15">
    <name type="scientific">Urbifossiella limnaea</name>
    <dbReference type="NCBI Taxonomy" id="2528023"/>
    <lineage>
        <taxon>Bacteria</taxon>
        <taxon>Pseudomonadati</taxon>
        <taxon>Planctomycetota</taxon>
        <taxon>Planctomycetia</taxon>
        <taxon>Gemmatales</taxon>
        <taxon>Gemmataceae</taxon>
        <taxon>Urbifossiella</taxon>
    </lineage>
</organism>
<reference evidence="14 15" key="1">
    <citation type="submission" date="2019-02" db="EMBL/GenBank/DDBJ databases">
        <title>Deep-cultivation of Planctomycetes and their phenomic and genomic characterization uncovers novel biology.</title>
        <authorList>
            <person name="Wiegand S."/>
            <person name="Jogler M."/>
            <person name="Boedeker C."/>
            <person name="Pinto D."/>
            <person name="Vollmers J."/>
            <person name="Rivas-Marin E."/>
            <person name="Kohn T."/>
            <person name="Peeters S.H."/>
            <person name="Heuer A."/>
            <person name="Rast P."/>
            <person name="Oberbeckmann S."/>
            <person name="Bunk B."/>
            <person name="Jeske O."/>
            <person name="Meyerdierks A."/>
            <person name="Storesund J.E."/>
            <person name="Kallscheuer N."/>
            <person name="Luecker S."/>
            <person name="Lage O.M."/>
            <person name="Pohl T."/>
            <person name="Merkel B.J."/>
            <person name="Hornburger P."/>
            <person name="Mueller R.-W."/>
            <person name="Bruemmer F."/>
            <person name="Labrenz M."/>
            <person name="Spormann A.M."/>
            <person name="Op den Camp H."/>
            <person name="Overmann J."/>
            <person name="Amann R."/>
            <person name="Jetten M.S.M."/>
            <person name="Mascher T."/>
            <person name="Medema M.H."/>
            <person name="Devos D.P."/>
            <person name="Kaster A.-K."/>
            <person name="Ovreas L."/>
            <person name="Rohde M."/>
            <person name="Galperin M.Y."/>
            <person name="Jogler C."/>
        </authorList>
    </citation>
    <scope>NUCLEOTIDE SEQUENCE [LARGE SCALE GENOMIC DNA]</scope>
    <source>
        <strain evidence="14 15">ETA_A1</strain>
    </source>
</reference>
<keyword evidence="5 12" id="KW-0812">Transmembrane</keyword>
<sequence length="283" mass="30053">MFGSLRLGKFFGIDTYVHGTFWLLPLFVLVGGVAGGNVSGAAGEVLFLFSLFGCVALHEVGHALAARYYGVRTRDITLYPMGGVASLERMPEKPGQEVVIALAGPAVNLAIAAGIFVGLLGGGVALPGSFDPSALDAVDGFVVRLMQANLFLLLFNLIPAFPMDGGRVLRAVLATGMSRLDATKAAVGVGSVLAVVGGVYGLMAGHFMLTFVAVVVFLLGHAELAAVRAEDSRWRWGRSGEDGGAIRVIDVRPHETFSGWVWDARRRAWVEWRDGVAVREILN</sequence>
<feature type="domain" description="Peptidase M50" evidence="13">
    <location>
        <begin position="137"/>
        <end position="195"/>
    </location>
</feature>
<dbReference type="Pfam" id="PF02163">
    <property type="entry name" value="Peptidase_M50"/>
    <property type="match status" value="2"/>
</dbReference>
<evidence type="ECO:0000256" key="2">
    <source>
        <dbReference type="ARBA" id="ARBA00004141"/>
    </source>
</evidence>
<evidence type="ECO:0000256" key="11">
    <source>
        <dbReference type="ARBA" id="ARBA00023136"/>
    </source>
</evidence>
<feature type="transmembrane region" description="Helical" evidence="12">
    <location>
        <begin position="182"/>
        <end position="201"/>
    </location>
</feature>
<evidence type="ECO:0000259" key="13">
    <source>
        <dbReference type="Pfam" id="PF02163"/>
    </source>
</evidence>
<evidence type="ECO:0000256" key="9">
    <source>
        <dbReference type="ARBA" id="ARBA00022989"/>
    </source>
</evidence>
<evidence type="ECO:0000313" key="15">
    <source>
        <dbReference type="Proteomes" id="UP000319576"/>
    </source>
</evidence>
<evidence type="ECO:0000256" key="10">
    <source>
        <dbReference type="ARBA" id="ARBA00023049"/>
    </source>
</evidence>
<dbReference type="PANTHER" id="PTHR39188:SF3">
    <property type="entry name" value="STAGE IV SPORULATION PROTEIN FB"/>
    <property type="match status" value="1"/>
</dbReference>
<keyword evidence="7" id="KW-0378">Hydrolase</keyword>
<keyword evidence="6" id="KW-0479">Metal-binding</keyword>
<protein>
    <submittedName>
        <fullName evidence="14">Zinc metalloprotease Rip3</fullName>
    </submittedName>
</protein>
<dbReference type="InterPro" id="IPR008915">
    <property type="entry name" value="Peptidase_M50"/>
</dbReference>
<keyword evidence="8" id="KW-0862">Zinc</keyword>
<evidence type="ECO:0000256" key="1">
    <source>
        <dbReference type="ARBA" id="ARBA00001947"/>
    </source>
</evidence>
<dbReference type="RefSeq" id="WP_145239005.1">
    <property type="nucleotide sequence ID" value="NZ_CP036273.1"/>
</dbReference>
<evidence type="ECO:0000256" key="12">
    <source>
        <dbReference type="SAM" id="Phobius"/>
    </source>
</evidence>
<evidence type="ECO:0000256" key="3">
    <source>
        <dbReference type="ARBA" id="ARBA00007931"/>
    </source>
</evidence>
<accession>A0A517XTJ1</accession>
<comment type="cofactor">
    <cofactor evidence="1">
        <name>Zn(2+)</name>
        <dbReference type="ChEBI" id="CHEBI:29105"/>
    </cofactor>
</comment>
<dbReference type="PANTHER" id="PTHR39188">
    <property type="entry name" value="MEMBRANE-ASSOCIATED ZINC METALLOPROTEASE M50B"/>
    <property type="match status" value="1"/>
</dbReference>
<feature type="transmembrane region" description="Helical" evidence="12">
    <location>
        <begin position="207"/>
        <end position="227"/>
    </location>
</feature>
<dbReference type="OrthoDB" id="9800627at2"/>
<evidence type="ECO:0000256" key="4">
    <source>
        <dbReference type="ARBA" id="ARBA00022670"/>
    </source>
</evidence>
<evidence type="ECO:0000313" key="14">
    <source>
        <dbReference type="EMBL" id="QDU20813.1"/>
    </source>
</evidence>
<keyword evidence="15" id="KW-1185">Reference proteome</keyword>
<dbReference type="GO" id="GO:0006508">
    <property type="term" value="P:proteolysis"/>
    <property type="evidence" value="ECO:0007669"/>
    <property type="project" value="UniProtKB-KW"/>
</dbReference>
<feature type="transmembrane region" description="Helical" evidence="12">
    <location>
        <begin position="21"/>
        <end position="39"/>
    </location>
</feature>
<evidence type="ECO:0000256" key="7">
    <source>
        <dbReference type="ARBA" id="ARBA00022801"/>
    </source>
</evidence>
<comment type="similarity">
    <text evidence="3">Belongs to the peptidase M50B family.</text>
</comment>